<proteinExistence type="predicted"/>
<dbReference type="InterPro" id="IPR007430">
    <property type="entry name" value="VirB8"/>
</dbReference>
<evidence type="ECO:0000313" key="9">
    <source>
        <dbReference type="Proteomes" id="UP000635384"/>
    </source>
</evidence>
<feature type="transmembrane region" description="Helical" evidence="6">
    <location>
        <begin position="43"/>
        <end position="64"/>
    </location>
</feature>
<evidence type="ECO:0000256" key="1">
    <source>
        <dbReference type="ARBA" id="ARBA00004167"/>
    </source>
</evidence>
<keyword evidence="2 6" id="KW-0812">Transmembrane</keyword>
<protein>
    <submittedName>
        <fullName evidence="8">Conjugal transfer protein TrbF</fullName>
    </submittedName>
</protein>
<sequence>MRFKRALQRYGQTPKPETPYQKAGQLWDERIGSARVQARNWRLMAFGGLFLTAGLASTLVWLSLQSRVTPYVVEVDRLGEARAVVSAETEYEPTDPQIAWHLANFIKNVRSVSLDPVLMRAAWLEAYDFATRRASTFLDEYARRADPFAEVGERTVAVQVTSVVRASDESFQVKWTEQVYERGSLADTSRWTAILTVRRQPPRDAEMLRKNPLGLYVEAIDWSRELETAATASQTPVSLPSASEAMPLANIPRGSPIDPNLATDNPPEEIQP</sequence>
<organism evidence="8 9">
    <name type="scientific">Erythrobacter rubeus</name>
    <dbReference type="NCBI Taxonomy" id="2760803"/>
    <lineage>
        <taxon>Bacteria</taxon>
        <taxon>Pseudomonadati</taxon>
        <taxon>Pseudomonadota</taxon>
        <taxon>Alphaproteobacteria</taxon>
        <taxon>Sphingomonadales</taxon>
        <taxon>Erythrobacteraceae</taxon>
        <taxon>Erythrobacter/Porphyrobacter group</taxon>
        <taxon>Erythrobacter</taxon>
    </lineage>
</organism>
<gene>
    <name evidence="8" type="ORF">IB285_14790</name>
</gene>
<evidence type="ECO:0000256" key="5">
    <source>
        <dbReference type="SAM" id="MobiDB-lite"/>
    </source>
</evidence>
<dbReference type="Proteomes" id="UP000635384">
    <property type="component" value="Unassembled WGS sequence"/>
</dbReference>
<dbReference type="InterPro" id="IPR035658">
    <property type="entry name" value="TrbF"/>
</dbReference>
<dbReference type="Pfam" id="PF04335">
    <property type="entry name" value="VirB8"/>
    <property type="match status" value="1"/>
</dbReference>
<dbReference type="NCBIfam" id="NF010446">
    <property type="entry name" value="PRK13872.1"/>
    <property type="match status" value="1"/>
</dbReference>
<dbReference type="CDD" id="cd16425">
    <property type="entry name" value="TrbF"/>
    <property type="match status" value="1"/>
</dbReference>
<feature type="domain" description="Bacterial virulence protein VirB8" evidence="7">
    <location>
        <begin position="22"/>
        <end position="225"/>
    </location>
</feature>
<keyword evidence="3 6" id="KW-1133">Transmembrane helix</keyword>
<evidence type="ECO:0000256" key="4">
    <source>
        <dbReference type="ARBA" id="ARBA00023136"/>
    </source>
</evidence>
<comment type="subcellular location">
    <subcellularLocation>
        <location evidence="1">Membrane</location>
        <topology evidence="1">Single-pass membrane protein</topology>
    </subcellularLocation>
</comment>
<dbReference type="InterPro" id="IPR032710">
    <property type="entry name" value="NTF2-like_dom_sf"/>
</dbReference>
<evidence type="ECO:0000313" key="8">
    <source>
        <dbReference type="EMBL" id="MBD2843526.1"/>
    </source>
</evidence>
<feature type="compositionally biased region" description="Polar residues" evidence="5">
    <location>
        <begin position="232"/>
        <end position="241"/>
    </location>
</feature>
<evidence type="ECO:0000256" key="6">
    <source>
        <dbReference type="SAM" id="Phobius"/>
    </source>
</evidence>
<keyword evidence="4 6" id="KW-0472">Membrane</keyword>
<feature type="region of interest" description="Disordered" evidence="5">
    <location>
        <begin position="232"/>
        <end position="272"/>
    </location>
</feature>
<name>A0ABR8KZD2_9SPHN</name>
<dbReference type="SUPFAM" id="SSF54427">
    <property type="entry name" value="NTF2-like"/>
    <property type="match status" value="1"/>
</dbReference>
<dbReference type="RefSeq" id="WP_190788880.1">
    <property type="nucleotide sequence ID" value="NZ_JACXLC010000001.1"/>
</dbReference>
<evidence type="ECO:0000256" key="3">
    <source>
        <dbReference type="ARBA" id="ARBA00022989"/>
    </source>
</evidence>
<dbReference type="EMBL" id="JACXLC010000001">
    <property type="protein sequence ID" value="MBD2843526.1"/>
    <property type="molecule type" value="Genomic_DNA"/>
</dbReference>
<evidence type="ECO:0000256" key="2">
    <source>
        <dbReference type="ARBA" id="ARBA00022692"/>
    </source>
</evidence>
<accession>A0ABR8KZD2</accession>
<keyword evidence="9" id="KW-1185">Reference proteome</keyword>
<evidence type="ECO:0000259" key="7">
    <source>
        <dbReference type="Pfam" id="PF04335"/>
    </source>
</evidence>
<feature type="region of interest" description="Disordered" evidence="5">
    <location>
        <begin position="1"/>
        <end position="22"/>
    </location>
</feature>
<comment type="caution">
    <text evidence="8">The sequence shown here is derived from an EMBL/GenBank/DDBJ whole genome shotgun (WGS) entry which is preliminary data.</text>
</comment>
<dbReference type="Gene3D" id="3.10.450.230">
    <property type="entry name" value="VirB8 protein"/>
    <property type="match status" value="1"/>
</dbReference>
<reference evidence="8 9" key="1">
    <citation type="submission" date="2020-09" db="EMBL/GenBank/DDBJ databases">
        <authorList>
            <person name="Yoon J.-W."/>
        </authorList>
    </citation>
    <scope>NUCLEOTIDE SEQUENCE [LARGE SCALE GENOMIC DNA]</scope>
    <source>
        <strain evidence="8 9">KMU-140</strain>
    </source>
</reference>